<reference evidence="1" key="2">
    <citation type="submission" date="2020-11" db="EMBL/GenBank/DDBJ databases">
        <authorList>
            <person name="McCartney M.A."/>
            <person name="Auch B."/>
            <person name="Kono T."/>
            <person name="Mallez S."/>
            <person name="Becker A."/>
            <person name="Gohl D.M."/>
            <person name="Silverstein K.A.T."/>
            <person name="Koren S."/>
            <person name="Bechman K.B."/>
            <person name="Herman A."/>
            <person name="Abrahante J.E."/>
            <person name="Garbe J."/>
        </authorList>
    </citation>
    <scope>NUCLEOTIDE SEQUENCE</scope>
    <source>
        <strain evidence="1">Duluth1</strain>
        <tissue evidence="1">Whole animal</tissue>
    </source>
</reference>
<sequence length="82" mass="9277">MSSGAIPACMRTLTVSDEDNPSLQKSLTDLFRNFEKRPHYPQSLVILQKEKNTQLNNSVTANSKFDFSQNKKGLSTKLPKDF</sequence>
<accession>A0A9D4G1M3</accession>
<reference evidence="1" key="1">
    <citation type="journal article" date="2019" name="bioRxiv">
        <title>The Genome of the Zebra Mussel, Dreissena polymorpha: A Resource for Invasive Species Research.</title>
        <authorList>
            <person name="McCartney M.A."/>
            <person name="Auch B."/>
            <person name="Kono T."/>
            <person name="Mallez S."/>
            <person name="Zhang Y."/>
            <person name="Obille A."/>
            <person name="Becker A."/>
            <person name="Abrahante J.E."/>
            <person name="Garbe J."/>
            <person name="Badalamenti J.P."/>
            <person name="Herman A."/>
            <person name="Mangelson H."/>
            <person name="Liachko I."/>
            <person name="Sullivan S."/>
            <person name="Sone E.D."/>
            <person name="Koren S."/>
            <person name="Silverstein K.A.T."/>
            <person name="Beckman K.B."/>
            <person name="Gohl D.M."/>
        </authorList>
    </citation>
    <scope>NUCLEOTIDE SEQUENCE</scope>
    <source>
        <strain evidence="1">Duluth1</strain>
        <tissue evidence="1">Whole animal</tissue>
    </source>
</reference>
<dbReference type="Proteomes" id="UP000828390">
    <property type="component" value="Unassembled WGS sequence"/>
</dbReference>
<dbReference type="EMBL" id="JAIWYP010000006">
    <property type="protein sequence ID" value="KAH3808482.1"/>
    <property type="molecule type" value="Genomic_DNA"/>
</dbReference>
<protein>
    <submittedName>
        <fullName evidence="1">Uncharacterized protein</fullName>
    </submittedName>
</protein>
<name>A0A9D4G1M3_DREPO</name>
<comment type="caution">
    <text evidence="1">The sequence shown here is derived from an EMBL/GenBank/DDBJ whole genome shotgun (WGS) entry which is preliminary data.</text>
</comment>
<evidence type="ECO:0000313" key="2">
    <source>
        <dbReference type="Proteomes" id="UP000828390"/>
    </source>
</evidence>
<proteinExistence type="predicted"/>
<evidence type="ECO:0000313" key="1">
    <source>
        <dbReference type="EMBL" id="KAH3808482.1"/>
    </source>
</evidence>
<gene>
    <name evidence="1" type="ORF">DPMN_136838</name>
</gene>
<dbReference type="AlphaFoldDB" id="A0A9D4G1M3"/>
<keyword evidence="2" id="KW-1185">Reference proteome</keyword>
<organism evidence="1 2">
    <name type="scientific">Dreissena polymorpha</name>
    <name type="common">Zebra mussel</name>
    <name type="synonym">Mytilus polymorpha</name>
    <dbReference type="NCBI Taxonomy" id="45954"/>
    <lineage>
        <taxon>Eukaryota</taxon>
        <taxon>Metazoa</taxon>
        <taxon>Spiralia</taxon>
        <taxon>Lophotrochozoa</taxon>
        <taxon>Mollusca</taxon>
        <taxon>Bivalvia</taxon>
        <taxon>Autobranchia</taxon>
        <taxon>Heteroconchia</taxon>
        <taxon>Euheterodonta</taxon>
        <taxon>Imparidentia</taxon>
        <taxon>Neoheterodontei</taxon>
        <taxon>Myida</taxon>
        <taxon>Dreissenoidea</taxon>
        <taxon>Dreissenidae</taxon>
        <taxon>Dreissena</taxon>
    </lineage>
</organism>